<dbReference type="Proteomes" id="UP001518989">
    <property type="component" value="Unassembled WGS sequence"/>
</dbReference>
<keyword evidence="4" id="KW-1003">Cell membrane</keyword>
<dbReference type="InterPro" id="IPR045187">
    <property type="entry name" value="CcO_II"/>
</dbReference>
<dbReference type="PROSITE" id="PS50999">
    <property type="entry name" value="COX2_TM"/>
    <property type="match status" value="1"/>
</dbReference>
<comment type="subcellular location">
    <subcellularLocation>
        <location evidence="1">Cell membrane</location>
        <topology evidence="1">Multi-pass membrane protein</topology>
    </subcellularLocation>
</comment>
<dbReference type="RefSeq" id="WP_207415339.1">
    <property type="nucleotide sequence ID" value="NZ_CP061179.1"/>
</dbReference>
<feature type="region of interest" description="Disordered" evidence="12">
    <location>
        <begin position="286"/>
        <end position="309"/>
    </location>
</feature>
<comment type="caution">
    <text evidence="16">The sequence shown here is derived from an EMBL/GenBank/DDBJ whole genome shotgun (WGS) entry which is preliminary data.</text>
</comment>
<gene>
    <name evidence="16" type="ORF">IAI61_02820</name>
</gene>
<feature type="domain" description="Cytochrome oxidase subunit II transmembrane region profile" evidence="15">
    <location>
        <begin position="23"/>
        <end position="120"/>
    </location>
</feature>
<keyword evidence="7" id="KW-0732">Signal</keyword>
<evidence type="ECO:0000256" key="4">
    <source>
        <dbReference type="ARBA" id="ARBA00022475"/>
    </source>
</evidence>
<feature type="domain" description="Cytochrome oxidase subunit II copper A binding" evidence="14">
    <location>
        <begin position="124"/>
        <end position="236"/>
    </location>
</feature>
<reference evidence="16 17" key="1">
    <citation type="submission" date="2020-09" db="EMBL/GenBank/DDBJ databases">
        <title>Roseomonas.</title>
        <authorList>
            <person name="Zhu W."/>
        </authorList>
    </citation>
    <scope>NUCLEOTIDE SEQUENCE [LARGE SCALE GENOMIC DNA]</scope>
    <source>
        <strain evidence="16 17">573</strain>
    </source>
</reference>
<evidence type="ECO:0000256" key="5">
    <source>
        <dbReference type="ARBA" id="ARBA00022660"/>
    </source>
</evidence>
<evidence type="ECO:0000256" key="10">
    <source>
        <dbReference type="ARBA" id="ARBA00023002"/>
    </source>
</evidence>
<evidence type="ECO:0000256" key="13">
    <source>
        <dbReference type="SAM" id="Phobius"/>
    </source>
</evidence>
<dbReference type="PANTHER" id="PTHR22888:SF18">
    <property type="entry name" value="CYTOCHROME BO(3) UBIQUINOL OXIDASE SUBUNIT 2"/>
    <property type="match status" value="1"/>
</dbReference>
<keyword evidence="6 13" id="KW-0812">Transmembrane</keyword>
<keyword evidence="9 13" id="KW-1133">Transmembrane helix</keyword>
<evidence type="ECO:0000256" key="2">
    <source>
        <dbReference type="ARBA" id="ARBA00007866"/>
    </source>
</evidence>
<keyword evidence="11 13" id="KW-0472">Membrane</keyword>
<evidence type="ECO:0000256" key="11">
    <source>
        <dbReference type="ARBA" id="ARBA00023136"/>
    </source>
</evidence>
<keyword evidence="10" id="KW-0560">Oxidoreductase</keyword>
<dbReference type="SUPFAM" id="SSF49503">
    <property type="entry name" value="Cupredoxins"/>
    <property type="match status" value="1"/>
</dbReference>
<evidence type="ECO:0000256" key="8">
    <source>
        <dbReference type="ARBA" id="ARBA00022982"/>
    </source>
</evidence>
<dbReference type="CDD" id="cd04212">
    <property type="entry name" value="CuRO_UO_II"/>
    <property type="match status" value="1"/>
</dbReference>
<evidence type="ECO:0000256" key="12">
    <source>
        <dbReference type="SAM" id="MobiDB-lite"/>
    </source>
</evidence>
<dbReference type="PROSITE" id="PS51257">
    <property type="entry name" value="PROKAR_LIPOPROTEIN"/>
    <property type="match status" value="1"/>
</dbReference>
<evidence type="ECO:0000259" key="14">
    <source>
        <dbReference type="PROSITE" id="PS50857"/>
    </source>
</evidence>
<evidence type="ECO:0000313" key="16">
    <source>
        <dbReference type="EMBL" id="MBO1077950.1"/>
    </source>
</evidence>
<dbReference type="Gene3D" id="2.60.40.420">
    <property type="entry name" value="Cupredoxins - blue copper proteins"/>
    <property type="match status" value="1"/>
</dbReference>
<dbReference type="PANTHER" id="PTHR22888">
    <property type="entry name" value="CYTOCHROME C OXIDASE, SUBUNIT II"/>
    <property type="match status" value="1"/>
</dbReference>
<keyword evidence="5" id="KW-0679">Respiratory chain</keyword>
<evidence type="ECO:0000256" key="9">
    <source>
        <dbReference type="ARBA" id="ARBA00022989"/>
    </source>
</evidence>
<keyword evidence="17" id="KW-1185">Reference proteome</keyword>
<keyword evidence="3" id="KW-0813">Transport</keyword>
<organism evidence="16 17">
    <name type="scientific">Roseomonas haemaphysalidis</name>
    <dbReference type="NCBI Taxonomy" id="2768162"/>
    <lineage>
        <taxon>Bacteria</taxon>
        <taxon>Pseudomonadati</taxon>
        <taxon>Pseudomonadota</taxon>
        <taxon>Alphaproteobacteria</taxon>
        <taxon>Acetobacterales</taxon>
        <taxon>Roseomonadaceae</taxon>
        <taxon>Roseomonas</taxon>
    </lineage>
</organism>
<feature type="transmembrane region" description="Helical" evidence="13">
    <location>
        <begin position="46"/>
        <end position="72"/>
    </location>
</feature>
<dbReference type="InterPro" id="IPR011759">
    <property type="entry name" value="Cyt_c_oxidase_su2_TM_dom"/>
</dbReference>
<evidence type="ECO:0000313" key="17">
    <source>
        <dbReference type="Proteomes" id="UP001518989"/>
    </source>
</evidence>
<evidence type="ECO:0000256" key="3">
    <source>
        <dbReference type="ARBA" id="ARBA00022448"/>
    </source>
</evidence>
<dbReference type="Gene3D" id="1.10.287.90">
    <property type="match status" value="1"/>
</dbReference>
<evidence type="ECO:0000256" key="1">
    <source>
        <dbReference type="ARBA" id="ARBA00004651"/>
    </source>
</evidence>
<dbReference type="InterPro" id="IPR034227">
    <property type="entry name" value="CuRO_UO_II"/>
</dbReference>
<evidence type="ECO:0000256" key="7">
    <source>
        <dbReference type="ARBA" id="ARBA00022729"/>
    </source>
</evidence>
<evidence type="ECO:0000256" key="6">
    <source>
        <dbReference type="ARBA" id="ARBA00022692"/>
    </source>
</evidence>
<keyword evidence="8" id="KW-0249">Electron transport</keyword>
<dbReference type="Pfam" id="PF00116">
    <property type="entry name" value="COX2"/>
    <property type="match status" value="1"/>
</dbReference>
<evidence type="ECO:0000259" key="15">
    <source>
        <dbReference type="PROSITE" id="PS50999"/>
    </source>
</evidence>
<proteinExistence type="inferred from homology"/>
<feature type="transmembrane region" description="Helical" evidence="13">
    <location>
        <begin position="92"/>
        <end position="110"/>
    </location>
</feature>
<dbReference type="InterPro" id="IPR036257">
    <property type="entry name" value="Cyt_c_oxidase_su2_TM_sf"/>
</dbReference>
<sequence length="309" mass="34194">MTGRSARAGRCCGALATALLLGGCDVLDRGFLSPAGPIASAIRDEFVLVCLIMLFVVVPVLLLVPLIAWHYRLSNTHNAYRPQWGFSWPLEGFIWIPPVLIVIVLSVFLWRSTHRLDPYKPLPGEAITVQAIAADWKWIFIYPEQGVASVNRLVIPAGQPVHLDLTSATVMQSLMMPRLAGQIYAMAGMRTQLNFAADMPGSFRGENTQFNGAGFQQQKFEVASLDREGFARWLAEARAQPGRLDAAAYQGLSRRSVLPRPLLFGAVEPGLFDRVLSLEQPSGHALDLQRLPPRPLPMDTHQDMPQHHD</sequence>
<feature type="compositionally biased region" description="Basic and acidic residues" evidence="12">
    <location>
        <begin position="300"/>
        <end position="309"/>
    </location>
</feature>
<dbReference type="EMBL" id="JACTNG010000001">
    <property type="protein sequence ID" value="MBO1077950.1"/>
    <property type="molecule type" value="Genomic_DNA"/>
</dbReference>
<comment type="similarity">
    <text evidence="2">Belongs to the cytochrome c oxidase subunit 2 family.</text>
</comment>
<accession>A0ABS3KKF1</accession>
<dbReference type="InterPro" id="IPR002429">
    <property type="entry name" value="CcO_II-like_C"/>
</dbReference>
<dbReference type="SUPFAM" id="SSF81464">
    <property type="entry name" value="Cytochrome c oxidase subunit II-like, transmembrane region"/>
    <property type="match status" value="1"/>
</dbReference>
<dbReference type="InterPro" id="IPR008972">
    <property type="entry name" value="Cupredoxin"/>
</dbReference>
<name>A0ABS3KKF1_9PROT</name>
<dbReference type="PROSITE" id="PS50857">
    <property type="entry name" value="COX2_CUA"/>
    <property type="match status" value="1"/>
</dbReference>
<protein>
    <submittedName>
        <fullName evidence="16">COX aromatic rich motif-containing protein</fullName>
    </submittedName>
</protein>